<dbReference type="Gene3D" id="3.40.50.1820">
    <property type="entry name" value="alpha/beta hydrolase"/>
    <property type="match status" value="2"/>
</dbReference>
<evidence type="ECO:0000256" key="1">
    <source>
        <dbReference type="SAM" id="Phobius"/>
    </source>
</evidence>
<evidence type="ECO:0000313" key="4">
    <source>
        <dbReference type="Proteomes" id="UP000823749"/>
    </source>
</evidence>
<feature type="domain" description="AB hydrolase-1" evidence="2">
    <location>
        <begin position="125"/>
        <end position="245"/>
    </location>
</feature>
<keyword evidence="4" id="KW-1185">Reference proteome</keyword>
<dbReference type="PANTHER" id="PTHR45763">
    <property type="entry name" value="HYDROLASE, ALPHA/BETA FOLD FAMILY PROTEIN, EXPRESSED-RELATED"/>
    <property type="match status" value="1"/>
</dbReference>
<keyword evidence="1" id="KW-0812">Transmembrane</keyword>
<dbReference type="SUPFAM" id="SSF53474">
    <property type="entry name" value="alpha/beta-Hydrolases"/>
    <property type="match status" value="2"/>
</dbReference>
<accession>A0AAV6KX78</accession>
<keyword evidence="1" id="KW-1133">Transmembrane helix</keyword>
<evidence type="ECO:0000259" key="2">
    <source>
        <dbReference type="Pfam" id="PF12697"/>
    </source>
</evidence>
<dbReference type="InterPro" id="IPR029058">
    <property type="entry name" value="AB_hydrolase_fold"/>
</dbReference>
<organism evidence="3 4">
    <name type="scientific">Rhododendron griersonianum</name>
    <dbReference type="NCBI Taxonomy" id="479676"/>
    <lineage>
        <taxon>Eukaryota</taxon>
        <taxon>Viridiplantae</taxon>
        <taxon>Streptophyta</taxon>
        <taxon>Embryophyta</taxon>
        <taxon>Tracheophyta</taxon>
        <taxon>Spermatophyta</taxon>
        <taxon>Magnoliopsida</taxon>
        <taxon>eudicotyledons</taxon>
        <taxon>Gunneridae</taxon>
        <taxon>Pentapetalae</taxon>
        <taxon>asterids</taxon>
        <taxon>Ericales</taxon>
        <taxon>Ericaceae</taxon>
        <taxon>Ericoideae</taxon>
        <taxon>Rhodoreae</taxon>
        <taxon>Rhododendron</taxon>
    </lineage>
</organism>
<keyword evidence="1" id="KW-0472">Membrane</keyword>
<comment type="caution">
    <text evidence="3">The sequence shown here is derived from an EMBL/GenBank/DDBJ whole genome shotgun (WGS) entry which is preliminary data.</text>
</comment>
<protein>
    <recommendedName>
        <fullName evidence="2">AB hydrolase-1 domain-containing protein</fullName>
    </recommendedName>
</protein>
<dbReference type="Pfam" id="PF12697">
    <property type="entry name" value="Abhydrolase_6"/>
    <property type="match status" value="2"/>
</dbReference>
<dbReference type="EMBL" id="JACTNZ010000003">
    <property type="protein sequence ID" value="KAG5557010.1"/>
    <property type="molecule type" value="Genomic_DNA"/>
</dbReference>
<feature type="transmembrane region" description="Helical" evidence="1">
    <location>
        <begin position="12"/>
        <end position="32"/>
    </location>
</feature>
<dbReference type="InterPro" id="IPR000073">
    <property type="entry name" value="AB_hydrolase_1"/>
</dbReference>
<feature type="domain" description="AB hydrolase-1" evidence="2">
    <location>
        <begin position="396"/>
        <end position="683"/>
    </location>
</feature>
<dbReference type="GO" id="GO:0016787">
    <property type="term" value="F:hydrolase activity"/>
    <property type="evidence" value="ECO:0007669"/>
    <property type="project" value="UniProtKB-ARBA"/>
</dbReference>
<dbReference type="Proteomes" id="UP000823749">
    <property type="component" value="Chromosome 3"/>
</dbReference>
<gene>
    <name evidence="3" type="ORF">RHGRI_007310</name>
</gene>
<name>A0AAV6KX78_9ERIC</name>
<reference evidence="3" key="1">
    <citation type="submission" date="2020-08" db="EMBL/GenBank/DDBJ databases">
        <title>Plant Genome Project.</title>
        <authorList>
            <person name="Zhang R.-G."/>
        </authorList>
    </citation>
    <scope>NUCLEOTIDE SEQUENCE</scope>
    <source>
        <strain evidence="3">WSP0</strain>
        <tissue evidence="3">Leaf</tissue>
    </source>
</reference>
<dbReference type="AlphaFoldDB" id="A0AAV6KX78"/>
<proteinExistence type="predicted"/>
<dbReference type="PANTHER" id="PTHR45763:SF61">
    <property type="entry name" value="AB HYDROLASE-1 DOMAIN-CONTAINING PROTEIN"/>
    <property type="match status" value="1"/>
</dbReference>
<evidence type="ECO:0000313" key="3">
    <source>
        <dbReference type="EMBL" id="KAG5557010.1"/>
    </source>
</evidence>
<sequence length="699" mass="78483">MGTSYETLSGMYKTIIVVLLIGFVAWAFQAIVPPQPNICGSPNGPPITATRIKLRDGRHLAYAEHGVPKEMAKYKFVFFHGFGFGRNDGSFVTPVVSSTVVNVLVDCFVKFFSNDFDLVLGFFQEITEELGVYLVSFDRPGYGESDPDPKRTLKSTAFDVEELADQLGLGSKFYVLGFSMGGQVVWACLKYISHRLAGATLVAPVVNYWLPGFPNNLAKEAYYEQLPQDQWAVGVAHYTPWLTYWWNTQKWFPASSVIAQKPKLSPPDVKILTAMFARQERPKENVTQQGVYESLLRDMMVGFGSWEFDPTDLANPFLDNEDILSGMLSSVRRLIFGVVLIGFLAWAFQTIVPPPPNICGTPNGPPVTATRIKLRDGRHLAYAEYGVPKERAKYKFVFFHGFGFGRNDGSFATPEITEELGLYLVSFDRPGYGESDPDPKRTLKSTAFDVEELADQLGLGSKFYVIGNSMGGQVVWACLKFISHRCEDLKLIGCESVTYIIVWSSIVCHFGRLAGAILVAPVVNYWLPGFPNNLAKEAYYEQLPQDQWAVGVAHYTPWLTYRWNTQKWFPSSSVIAQKPKLSPPDVKILTSLLARHERTPKEDVTQQGVYESLLRDMMVGFGSWEFDPMDLANPFLDNEGSVHLWHGNEDGLVPVTLQRYIAGRLPWVHYHEVPDAGHFLPYADGMREAIFKTLLLGEK</sequence>